<sequence>MKIYAIRHGETIWNKERRLQGQMGSDLDEEGVLLAEMTAEALKDVHFDLCFSSPLIRARHTAEILLEGRETPIVEDERIMEISFGIWEGKGCGPTNMEIPEPVYRCFHKDPFGYEPPEGGETIEEVIARTGDFYRDITGREELQDKTILIATHGCAIRGILNNVYEDKKDFWHGGVPMNCAVSMVEIKDGVEKLVLDDQVYYPEKYFKSFYVKK</sequence>
<dbReference type="SUPFAM" id="SSF53254">
    <property type="entry name" value="Phosphoglycerate mutase-like"/>
    <property type="match status" value="1"/>
</dbReference>
<dbReference type="EC" id="5.4.2.11" evidence="2"/>
<organism evidence="8 9">
    <name type="scientific">Eubacterium cellulosolvens (strain ATCC 43171 / JCM 9499 / 6)</name>
    <name type="common">Cillobacterium cellulosolvens</name>
    <dbReference type="NCBI Taxonomy" id="633697"/>
    <lineage>
        <taxon>Bacteria</taxon>
        <taxon>Bacillati</taxon>
        <taxon>Bacillota</taxon>
        <taxon>Clostridia</taxon>
        <taxon>Eubacteriales</taxon>
        <taxon>Eubacteriaceae</taxon>
        <taxon>Eubacterium</taxon>
    </lineage>
</organism>
<feature type="active site" description="Tele-phosphohistidine intermediate" evidence="5">
    <location>
        <position position="8"/>
    </location>
</feature>
<keyword evidence="4" id="KW-0413">Isomerase</keyword>
<feature type="binding site" evidence="6">
    <location>
        <begin position="7"/>
        <end position="14"/>
    </location>
    <ligand>
        <name>substrate</name>
    </ligand>
</feature>
<dbReference type="GO" id="GO:0004619">
    <property type="term" value="F:phosphoglycerate mutase activity"/>
    <property type="evidence" value="ECO:0007669"/>
    <property type="project" value="UniProtKB-EC"/>
</dbReference>
<evidence type="ECO:0000256" key="5">
    <source>
        <dbReference type="PIRSR" id="PIRSR613078-1"/>
    </source>
</evidence>
<feature type="active site" description="Proton donor/acceptor" evidence="5">
    <location>
        <position position="81"/>
    </location>
</feature>
<dbReference type="EMBL" id="CM001487">
    <property type="protein sequence ID" value="EIM56286.1"/>
    <property type="molecule type" value="Genomic_DNA"/>
</dbReference>
<dbReference type="Pfam" id="PF00300">
    <property type="entry name" value="His_Phos_1"/>
    <property type="match status" value="1"/>
</dbReference>
<reference evidence="8 9" key="2">
    <citation type="submission" date="2012-02" db="EMBL/GenBank/DDBJ databases">
        <title>Improved High-Quality Draft sequence of Eubacterium cellulosolvens 6.</title>
        <authorList>
            <consortium name="US DOE Joint Genome Institute"/>
            <person name="Lucas S."/>
            <person name="Han J."/>
            <person name="Lapidus A."/>
            <person name="Cheng J.-F."/>
            <person name="Goodwin L."/>
            <person name="Pitluck S."/>
            <person name="Peters L."/>
            <person name="Mikhailova N."/>
            <person name="Gu W."/>
            <person name="Detter J.C."/>
            <person name="Han C."/>
            <person name="Tapia R."/>
            <person name="Land M."/>
            <person name="Hauser L."/>
            <person name="Kyrpides N."/>
            <person name="Ivanova N."/>
            <person name="Pagani I."/>
            <person name="Johnson E."/>
            <person name="Mukhopadhyay B."/>
            <person name="Anderson I."/>
            <person name="Woyke T."/>
        </authorList>
    </citation>
    <scope>NUCLEOTIDE SEQUENCE [LARGE SCALE GENOMIC DNA]</scope>
    <source>
        <strain evidence="8 9">6</strain>
    </source>
</reference>
<dbReference type="InterPro" id="IPR029033">
    <property type="entry name" value="His_PPase_superfam"/>
</dbReference>
<dbReference type="eggNOG" id="COG0406">
    <property type="taxonomic scope" value="Bacteria"/>
</dbReference>
<keyword evidence="3" id="KW-0324">Glycolysis</keyword>
<name>I5AR63_EUBC6</name>
<evidence type="ECO:0000313" key="9">
    <source>
        <dbReference type="Proteomes" id="UP000005753"/>
    </source>
</evidence>
<dbReference type="GO" id="GO:0006096">
    <property type="term" value="P:glycolytic process"/>
    <property type="evidence" value="ECO:0007669"/>
    <property type="project" value="UniProtKB-KW"/>
</dbReference>
<dbReference type="CDD" id="cd07067">
    <property type="entry name" value="HP_PGM_like"/>
    <property type="match status" value="1"/>
</dbReference>
<protein>
    <recommendedName>
        <fullName evidence="2">phosphoglycerate mutase (2,3-diphosphoglycerate-dependent)</fullName>
        <ecNumber evidence="2">5.4.2.11</ecNumber>
    </recommendedName>
</protein>
<evidence type="ECO:0000256" key="6">
    <source>
        <dbReference type="PIRSR" id="PIRSR613078-2"/>
    </source>
</evidence>
<proteinExistence type="inferred from homology"/>
<dbReference type="InterPro" id="IPR013078">
    <property type="entry name" value="His_Pase_superF_clade-1"/>
</dbReference>
<feature type="site" description="Transition state stabilizer" evidence="7">
    <location>
        <position position="153"/>
    </location>
</feature>
<accession>I5AR63</accession>
<dbReference type="InterPro" id="IPR005952">
    <property type="entry name" value="Phosphogly_mut1"/>
</dbReference>
<keyword evidence="9" id="KW-1185">Reference proteome</keyword>
<dbReference type="HOGENOM" id="CLU_033323_9_0_9"/>
<gene>
    <name evidence="8" type="ORF">EubceDRAFT1_0434</name>
</gene>
<dbReference type="PANTHER" id="PTHR11931">
    <property type="entry name" value="PHOSPHOGLYCERATE MUTASE"/>
    <property type="match status" value="1"/>
</dbReference>
<dbReference type="Gene3D" id="3.40.50.1240">
    <property type="entry name" value="Phosphoglycerate mutase-like"/>
    <property type="match status" value="1"/>
</dbReference>
<comment type="similarity">
    <text evidence="1">Belongs to the phosphoglycerate mutase family. BPG-dependent PGAM subfamily.</text>
</comment>
<evidence type="ECO:0000256" key="1">
    <source>
        <dbReference type="ARBA" id="ARBA00006717"/>
    </source>
</evidence>
<evidence type="ECO:0000256" key="2">
    <source>
        <dbReference type="ARBA" id="ARBA00012028"/>
    </source>
</evidence>
<evidence type="ECO:0000256" key="3">
    <source>
        <dbReference type="ARBA" id="ARBA00023152"/>
    </source>
</evidence>
<feature type="binding site" evidence="6">
    <location>
        <position position="57"/>
    </location>
    <ligand>
        <name>substrate</name>
    </ligand>
</feature>
<dbReference type="OrthoDB" id="9781415at2"/>
<evidence type="ECO:0000313" key="8">
    <source>
        <dbReference type="EMBL" id="EIM56286.1"/>
    </source>
</evidence>
<dbReference type="STRING" id="633697.EubceDRAFT1_0434"/>
<reference evidence="8 9" key="1">
    <citation type="submission" date="2010-08" db="EMBL/GenBank/DDBJ databases">
        <authorList>
            <consortium name="US DOE Joint Genome Institute (JGI-PGF)"/>
            <person name="Lucas S."/>
            <person name="Copeland A."/>
            <person name="Lapidus A."/>
            <person name="Cheng J.-F."/>
            <person name="Bruce D."/>
            <person name="Goodwin L."/>
            <person name="Pitluck S."/>
            <person name="Land M.L."/>
            <person name="Hauser L."/>
            <person name="Chang Y.-J."/>
            <person name="Anderson I.J."/>
            <person name="Johnson E."/>
            <person name="Mulhopadhyay B."/>
            <person name="Kyrpides N."/>
            <person name="Woyke T.J."/>
        </authorList>
    </citation>
    <scope>NUCLEOTIDE SEQUENCE [LARGE SCALE GENOMIC DNA]</scope>
    <source>
        <strain evidence="8 9">6</strain>
    </source>
</reference>
<evidence type="ECO:0000256" key="4">
    <source>
        <dbReference type="ARBA" id="ARBA00023235"/>
    </source>
</evidence>
<dbReference type="Proteomes" id="UP000005753">
    <property type="component" value="Chromosome"/>
</dbReference>
<evidence type="ECO:0000256" key="7">
    <source>
        <dbReference type="PIRSR" id="PIRSR613078-3"/>
    </source>
</evidence>
<dbReference type="SMART" id="SM00855">
    <property type="entry name" value="PGAM"/>
    <property type="match status" value="1"/>
</dbReference>
<dbReference type="AlphaFoldDB" id="I5AR63"/>